<keyword evidence="2" id="KW-1185">Reference proteome</keyword>
<name>A0A2K4ZJ83_9FIRM</name>
<protein>
    <submittedName>
        <fullName evidence="1">Uncharacterized protein</fullName>
    </submittedName>
</protein>
<reference evidence="1 2" key="1">
    <citation type="submission" date="2018-01" db="EMBL/GenBank/DDBJ databases">
        <authorList>
            <person name="Gaut B.S."/>
            <person name="Morton B.R."/>
            <person name="Clegg M.T."/>
            <person name="Duvall M.R."/>
        </authorList>
    </citation>
    <scope>NUCLEOTIDE SEQUENCE [LARGE SCALE GENOMIC DNA]</scope>
    <source>
        <strain evidence="1">GP69</strain>
    </source>
</reference>
<dbReference type="EMBL" id="OFSM01000017">
    <property type="protein sequence ID" value="SOY30520.1"/>
    <property type="molecule type" value="Genomic_DNA"/>
</dbReference>
<organism evidence="1 2">
    <name type="scientific">Acetatifactor muris</name>
    <dbReference type="NCBI Taxonomy" id="879566"/>
    <lineage>
        <taxon>Bacteria</taxon>
        <taxon>Bacillati</taxon>
        <taxon>Bacillota</taxon>
        <taxon>Clostridia</taxon>
        <taxon>Lachnospirales</taxon>
        <taxon>Lachnospiraceae</taxon>
        <taxon>Acetatifactor</taxon>
    </lineage>
</organism>
<accession>A0A2K4ZJ83</accession>
<dbReference type="AlphaFoldDB" id="A0A2K4ZJ83"/>
<sequence>MTSDALTWLLDFGNPAVQYRTRTELLNQEDDSAGVIWARQMRSCFRAVRVQNFLKDGDSVTK</sequence>
<evidence type="ECO:0000313" key="1">
    <source>
        <dbReference type="EMBL" id="SOY30520.1"/>
    </source>
</evidence>
<gene>
    <name evidence="1" type="ORF">AMURIS_03251</name>
</gene>
<dbReference type="Proteomes" id="UP000236311">
    <property type="component" value="Unassembled WGS sequence"/>
</dbReference>
<evidence type="ECO:0000313" key="2">
    <source>
        <dbReference type="Proteomes" id="UP000236311"/>
    </source>
</evidence>
<proteinExistence type="predicted"/>